<dbReference type="Proteomes" id="UP000055590">
    <property type="component" value="Chromosome"/>
</dbReference>
<dbReference type="EMBL" id="CP012332">
    <property type="protein sequence ID" value="AKU91762.1"/>
    <property type="molecule type" value="Genomic_DNA"/>
</dbReference>
<protein>
    <submittedName>
        <fullName evidence="1">Uncharacterized protein</fullName>
    </submittedName>
</protein>
<evidence type="ECO:0000313" key="1">
    <source>
        <dbReference type="EMBL" id="AKU91762.1"/>
    </source>
</evidence>
<gene>
    <name evidence="1" type="ORF">AKJ08_2149</name>
</gene>
<accession>A0A0K1PE43</accession>
<dbReference type="AlphaFoldDB" id="A0A0K1PE43"/>
<proteinExistence type="predicted"/>
<keyword evidence="2" id="KW-1185">Reference proteome</keyword>
<organism evidence="1 2">
    <name type="scientific">Vulgatibacter incomptus</name>
    <dbReference type="NCBI Taxonomy" id="1391653"/>
    <lineage>
        <taxon>Bacteria</taxon>
        <taxon>Pseudomonadati</taxon>
        <taxon>Myxococcota</taxon>
        <taxon>Myxococcia</taxon>
        <taxon>Myxococcales</taxon>
        <taxon>Cystobacterineae</taxon>
        <taxon>Vulgatibacteraceae</taxon>
        <taxon>Vulgatibacter</taxon>
    </lineage>
</organism>
<sequence length="41" mass="4920">MVDETYIYFNVDFDEPGKVGIVDRVYRYRLDQFDNLGDPMN</sequence>
<evidence type="ECO:0000313" key="2">
    <source>
        <dbReference type="Proteomes" id="UP000055590"/>
    </source>
</evidence>
<dbReference type="KEGG" id="vin:AKJ08_2149"/>
<name>A0A0K1PE43_9BACT</name>
<reference evidence="1 2" key="1">
    <citation type="submission" date="2015-08" db="EMBL/GenBank/DDBJ databases">
        <authorList>
            <person name="Babu N.S."/>
            <person name="Beckwith C.J."/>
            <person name="Beseler K.G."/>
            <person name="Brison A."/>
            <person name="Carone J.V."/>
            <person name="Caskin T.P."/>
            <person name="Diamond M."/>
            <person name="Durham M.E."/>
            <person name="Foxe J.M."/>
            <person name="Go M."/>
            <person name="Henderson B.A."/>
            <person name="Jones I.B."/>
            <person name="McGettigan J.A."/>
            <person name="Micheletti S.J."/>
            <person name="Nasrallah M.E."/>
            <person name="Ortiz D."/>
            <person name="Piller C.R."/>
            <person name="Privatt S.R."/>
            <person name="Schneider S.L."/>
            <person name="Sharp S."/>
            <person name="Smith T.C."/>
            <person name="Stanton J.D."/>
            <person name="Ullery H.E."/>
            <person name="Wilson R.J."/>
            <person name="Serrano M.G."/>
            <person name="Buck G."/>
            <person name="Lee V."/>
            <person name="Wang Y."/>
            <person name="Carvalho R."/>
            <person name="Voegtly L."/>
            <person name="Shi R."/>
            <person name="Duckworth R."/>
            <person name="Johnson A."/>
            <person name="Loviza R."/>
            <person name="Walstead R."/>
            <person name="Shah Z."/>
            <person name="Kiflezghi M."/>
            <person name="Wade K."/>
            <person name="Ball S.L."/>
            <person name="Bradley K.W."/>
            <person name="Asai D.J."/>
            <person name="Bowman C.A."/>
            <person name="Russell D.A."/>
            <person name="Pope W.H."/>
            <person name="Jacobs-Sera D."/>
            <person name="Hendrix R.W."/>
            <person name="Hatfull G.F."/>
        </authorList>
    </citation>
    <scope>NUCLEOTIDE SEQUENCE [LARGE SCALE GENOMIC DNA]</scope>
    <source>
        <strain evidence="1 2">DSM 27710</strain>
    </source>
</reference>